<dbReference type="GO" id="GO:0006826">
    <property type="term" value="P:iron ion transport"/>
    <property type="evidence" value="ECO:0007669"/>
    <property type="project" value="UniProtKB-KW"/>
</dbReference>
<evidence type="ECO:0000256" key="12">
    <source>
        <dbReference type="RuleBase" id="RU003357"/>
    </source>
</evidence>
<dbReference type="InterPro" id="IPR036942">
    <property type="entry name" value="Beta-barrel_TonB_sf"/>
</dbReference>
<evidence type="ECO:0000256" key="6">
    <source>
        <dbReference type="ARBA" id="ARBA00023004"/>
    </source>
</evidence>
<proteinExistence type="inferred from homology"/>
<comment type="similarity">
    <text evidence="11 12">Belongs to the TonB-dependent receptor family.</text>
</comment>
<keyword evidence="8 12" id="KW-0798">TonB box</keyword>
<keyword evidence="14" id="KW-0732">Signal</keyword>
<evidence type="ECO:0000313" key="18">
    <source>
        <dbReference type="Proteomes" id="UP000239181"/>
    </source>
</evidence>
<evidence type="ECO:0000259" key="15">
    <source>
        <dbReference type="Pfam" id="PF00593"/>
    </source>
</evidence>
<evidence type="ECO:0000256" key="8">
    <source>
        <dbReference type="ARBA" id="ARBA00023077"/>
    </source>
</evidence>
<dbReference type="OrthoDB" id="127311at2"/>
<organism evidence="17 18">
    <name type="scientific">Pantoea coffeiphila</name>
    <dbReference type="NCBI Taxonomy" id="1465635"/>
    <lineage>
        <taxon>Bacteria</taxon>
        <taxon>Pseudomonadati</taxon>
        <taxon>Pseudomonadota</taxon>
        <taxon>Gammaproteobacteria</taxon>
        <taxon>Enterobacterales</taxon>
        <taxon>Erwiniaceae</taxon>
        <taxon>Pantoea</taxon>
    </lineage>
</organism>
<dbReference type="PANTHER" id="PTHR32552">
    <property type="entry name" value="FERRICHROME IRON RECEPTOR-RELATED"/>
    <property type="match status" value="1"/>
</dbReference>
<dbReference type="SUPFAM" id="SSF56935">
    <property type="entry name" value="Porins"/>
    <property type="match status" value="1"/>
</dbReference>
<evidence type="ECO:0000256" key="2">
    <source>
        <dbReference type="ARBA" id="ARBA00022448"/>
    </source>
</evidence>
<keyword evidence="5 11" id="KW-0812">Transmembrane</keyword>
<evidence type="ECO:0000256" key="14">
    <source>
        <dbReference type="SAM" id="SignalP"/>
    </source>
</evidence>
<keyword evidence="17" id="KW-0675">Receptor</keyword>
<keyword evidence="18" id="KW-1185">Reference proteome</keyword>
<feature type="domain" description="TonB-dependent receptor-like beta-barrel" evidence="15">
    <location>
        <begin position="233"/>
        <end position="628"/>
    </location>
</feature>
<evidence type="ECO:0000259" key="16">
    <source>
        <dbReference type="Pfam" id="PF07715"/>
    </source>
</evidence>
<dbReference type="Pfam" id="PF00593">
    <property type="entry name" value="TonB_dep_Rec_b-barrel"/>
    <property type="match status" value="1"/>
</dbReference>
<keyword evidence="6" id="KW-0408">Iron</keyword>
<protein>
    <submittedName>
        <fullName evidence="17">TonB-dependent receptor</fullName>
    </submittedName>
</protein>
<evidence type="ECO:0000313" key="17">
    <source>
        <dbReference type="EMBL" id="PRD12710.1"/>
    </source>
</evidence>
<evidence type="ECO:0000256" key="10">
    <source>
        <dbReference type="ARBA" id="ARBA00023237"/>
    </source>
</evidence>
<keyword evidence="10 11" id="KW-0998">Cell outer membrane</keyword>
<feature type="signal peptide" evidence="14">
    <location>
        <begin position="1"/>
        <end position="23"/>
    </location>
</feature>
<feature type="domain" description="TonB-dependent receptor plug" evidence="16">
    <location>
        <begin position="43"/>
        <end position="148"/>
    </location>
</feature>
<dbReference type="InterPro" id="IPR000531">
    <property type="entry name" value="Beta-barrel_TonB"/>
</dbReference>
<evidence type="ECO:0000256" key="5">
    <source>
        <dbReference type="ARBA" id="ARBA00022692"/>
    </source>
</evidence>
<evidence type="ECO:0000256" key="1">
    <source>
        <dbReference type="ARBA" id="ARBA00004571"/>
    </source>
</evidence>
<dbReference type="CDD" id="cd01347">
    <property type="entry name" value="ligand_gated_channel"/>
    <property type="match status" value="1"/>
</dbReference>
<gene>
    <name evidence="17" type="ORF">CQW29_25160</name>
</gene>
<dbReference type="InterPro" id="IPR039426">
    <property type="entry name" value="TonB-dep_rcpt-like"/>
</dbReference>
<evidence type="ECO:0000256" key="9">
    <source>
        <dbReference type="ARBA" id="ARBA00023136"/>
    </source>
</evidence>
<dbReference type="Proteomes" id="UP000239181">
    <property type="component" value="Unassembled WGS sequence"/>
</dbReference>
<accession>A0A2S9I4J8</accession>
<dbReference type="PROSITE" id="PS52016">
    <property type="entry name" value="TONB_DEPENDENT_REC_3"/>
    <property type="match status" value="1"/>
</dbReference>
<dbReference type="EMBL" id="PDET01000028">
    <property type="protein sequence ID" value="PRD12710.1"/>
    <property type="molecule type" value="Genomic_DNA"/>
</dbReference>
<keyword evidence="9 11" id="KW-0472">Membrane</keyword>
<keyword evidence="3 11" id="KW-1134">Transmembrane beta strand</keyword>
<dbReference type="GO" id="GO:0009279">
    <property type="term" value="C:cell outer membrane"/>
    <property type="evidence" value="ECO:0007669"/>
    <property type="project" value="UniProtKB-SubCell"/>
</dbReference>
<comment type="subcellular location">
    <subcellularLocation>
        <location evidence="1 11">Cell outer membrane</location>
        <topology evidence="1 11">Multi-pass membrane protein</topology>
    </subcellularLocation>
</comment>
<feature type="chain" id="PRO_5015531451" evidence="14">
    <location>
        <begin position="24"/>
        <end position="660"/>
    </location>
</feature>
<evidence type="ECO:0000256" key="13">
    <source>
        <dbReference type="SAM" id="MobiDB-lite"/>
    </source>
</evidence>
<evidence type="ECO:0000256" key="4">
    <source>
        <dbReference type="ARBA" id="ARBA00022496"/>
    </source>
</evidence>
<keyword evidence="4" id="KW-0410">Iron transport</keyword>
<dbReference type="Gene3D" id="2.40.170.20">
    <property type="entry name" value="TonB-dependent receptor, beta-barrel domain"/>
    <property type="match status" value="1"/>
</dbReference>
<reference evidence="17 18" key="1">
    <citation type="submission" date="2017-10" db="EMBL/GenBank/DDBJ databases">
        <title>Draft genome of two endophytic bacteria isolated from 'guarana' Paullinia cupana (Mart.) Ducke.</title>
        <authorList>
            <person name="Siqueira K.A."/>
            <person name="Liotti R.G."/>
            <person name="Mendes T.A."/>
            <person name="Soares M.A."/>
        </authorList>
    </citation>
    <scope>NUCLEOTIDE SEQUENCE [LARGE SCALE GENOMIC DNA]</scope>
    <source>
        <strain evidence="17 18">342</strain>
    </source>
</reference>
<keyword evidence="2 11" id="KW-0813">Transport</keyword>
<name>A0A2S9I4J8_9GAMM</name>
<evidence type="ECO:0000256" key="7">
    <source>
        <dbReference type="ARBA" id="ARBA00023065"/>
    </source>
</evidence>
<dbReference type="PANTHER" id="PTHR32552:SF81">
    <property type="entry name" value="TONB-DEPENDENT OUTER MEMBRANE RECEPTOR"/>
    <property type="match status" value="1"/>
</dbReference>
<evidence type="ECO:0000256" key="3">
    <source>
        <dbReference type="ARBA" id="ARBA00022452"/>
    </source>
</evidence>
<keyword evidence="7" id="KW-0406">Ion transport</keyword>
<evidence type="ECO:0000256" key="11">
    <source>
        <dbReference type="PROSITE-ProRule" id="PRU01360"/>
    </source>
</evidence>
<dbReference type="AlphaFoldDB" id="A0A2S9I4J8"/>
<dbReference type="Pfam" id="PF07715">
    <property type="entry name" value="Plug"/>
    <property type="match status" value="1"/>
</dbReference>
<sequence length="660" mass="73631">MRMRMARSYWGLLLAAPGMTAIAADVQNNEMVVTATKTELPAVQVPASLSVLYGEDLEERRVDSVSQLAAMTPGMAFQPWGQAGTNLAVVRGVTGSGSGFNSAMLLSEDGVPLLAGQGFDNNFLDVDRVEILRGPQSSLYGRNAEVGVINVVTRAPDNLQRGEITAIAGSRHRQQLRGSFSTPLVEDRLYAAVAGEWKSQNGYVDNTSTGGKADDRERNNARIVLRWTPTDADDIRLRYSQQRYHDGGSQWGPAASSDRKVASGTDSWNHSQASVASLDYRHLLSNGWQFRSISARTEILDRIQQDTDFTAPDTLHMQRDNQFTTLSQEFRLQGEGSDHRWLAGLYFDRDDNDYRFVQKLPMMSTEMRNAQIGNTQALFGEWTQMLGGPWSVTLGGRIERSEIEMSPTGMDKRSSTWHNVSPKITVQYQWQPDLQSYASYSQGYRAGGYNLFSPATDYFRYNPEKVHSWELGVKGLSDDRRLRYSSSVYLMDIDDMQVQQVVQAGVVYINNAAKARSTGWELEADYALLPELRLQGSLGLNHTRFDNYRDGSNDYAGNHNTFAPDATASLGLRYEHASGAYGLLQWHGASHSFLDAGNQYRQAGYGVVDMTLGYTWHDLDVSLFVDNLTDKEYDAVGYLNGSVRIYSPPRELGLKVSYKL</sequence>
<feature type="region of interest" description="Disordered" evidence="13">
    <location>
        <begin position="246"/>
        <end position="265"/>
    </location>
</feature>
<dbReference type="InterPro" id="IPR012910">
    <property type="entry name" value="Plug_dom"/>
</dbReference>
<comment type="caution">
    <text evidence="17">The sequence shown here is derived from an EMBL/GenBank/DDBJ whole genome shotgun (WGS) entry which is preliminary data.</text>
</comment>